<evidence type="ECO:0000313" key="2">
    <source>
        <dbReference type="Proteomes" id="UP001589609"/>
    </source>
</evidence>
<comment type="caution">
    <text evidence="1">The sequence shown here is derived from an EMBL/GenBank/DDBJ whole genome shotgun (WGS) entry which is preliminary data.</text>
</comment>
<dbReference type="Proteomes" id="UP001589609">
    <property type="component" value="Unassembled WGS sequence"/>
</dbReference>
<reference evidence="1 2" key="1">
    <citation type="submission" date="2024-09" db="EMBL/GenBank/DDBJ databases">
        <authorList>
            <person name="Sun Q."/>
            <person name="Mori K."/>
        </authorList>
    </citation>
    <scope>NUCLEOTIDE SEQUENCE [LARGE SCALE GENOMIC DNA]</scope>
    <source>
        <strain evidence="1 2">JCM 11201</strain>
    </source>
</reference>
<dbReference type="RefSeq" id="WP_379948730.1">
    <property type="nucleotide sequence ID" value="NZ_JBHMAF010000032.1"/>
</dbReference>
<evidence type="ECO:0000313" key="1">
    <source>
        <dbReference type="EMBL" id="MFB9758450.1"/>
    </source>
</evidence>
<keyword evidence="2" id="KW-1185">Reference proteome</keyword>
<proteinExistence type="predicted"/>
<accession>A0ABV5WDL5</accession>
<protein>
    <submittedName>
        <fullName evidence="1">YolD-like family protein</fullName>
    </submittedName>
</protein>
<dbReference type="Pfam" id="PF08863">
    <property type="entry name" value="YolD"/>
    <property type="match status" value="1"/>
</dbReference>
<dbReference type="InterPro" id="IPR014962">
    <property type="entry name" value="YolD"/>
</dbReference>
<dbReference type="EMBL" id="JBHMAF010000032">
    <property type="protein sequence ID" value="MFB9758450.1"/>
    <property type="molecule type" value="Genomic_DNA"/>
</dbReference>
<gene>
    <name evidence="1" type="ORF">ACFFMS_07940</name>
</gene>
<name>A0ABV5WDL5_9BACI</name>
<organism evidence="1 2">
    <name type="scientific">Ectobacillus funiculus</name>
    <dbReference type="NCBI Taxonomy" id="137993"/>
    <lineage>
        <taxon>Bacteria</taxon>
        <taxon>Bacillati</taxon>
        <taxon>Bacillota</taxon>
        <taxon>Bacilli</taxon>
        <taxon>Bacillales</taxon>
        <taxon>Bacillaceae</taxon>
        <taxon>Ectobacillus</taxon>
    </lineage>
</organism>
<sequence>MFLRSLIKNELVTINYYKEGTLYKCKGHVQGLNLAEQTLSLKDQQEKILSIRLSKIMKIS</sequence>